<sequence length="85" mass="9937">MRPRQRSMLRPLPSRPPLLPLPPLPPLPPREPMGICWVFCPKIWPISRQRILNPGHSQRRSQGRFQGRSQRQSQERSQGRSQRGP</sequence>
<organism evidence="2 3">
    <name type="scientific">Prochlorothrix hollandica PCC 9006 = CALU 1027</name>
    <dbReference type="NCBI Taxonomy" id="317619"/>
    <lineage>
        <taxon>Bacteria</taxon>
        <taxon>Bacillati</taxon>
        <taxon>Cyanobacteriota</taxon>
        <taxon>Cyanophyceae</taxon>
        <taxon>Prochlorotrichales</taxon>
        <taxon>Prochlorotrichaceae</taxon>
        <taxon>Prochlorothrix</taxon>
    </lineage>
</organism>
<gene>
    <name evidence="2" type="ORF">PROH_20150</name>
</gene>
<evidence type="ECO:0000313" key="3">
    <source>
        <dbReference type="Proteomes" id="UP000034681"/>
    </source>
</evidence>
<keyword evidence="3" id="KW-1185">Reference proteome</keyword>
<proteinExistence type="predicted"/>
<evidence type="ECO:0000313" key="2">
    <source>
        <dbReference type="EMBL" id="KKI98054.1"/>
    </source>
</evidence>
<dbReference type="Proteomes" id="UP000034681">
    <property type="component" value="Unassembled WGS sequence"/>
</dbReference>
<reference evidence="2" key="1">
    <citation type="submission" date="2012-04" db="EMBL/GenBank/DDBJ databases">
        <authorList>
            <person name="Borisov I.G."/>
            <person name="Ivanikova N.V."/>
            <person name="Pinevich A.V."/>
        </authorList>
    </citation>
    <scope>NUCLEOTIDE SEQUENCE</scope>
    <source>
        <strain evidence="2">CALU 1027</strain>
    </source>
</reference>
<dbReference type="EMBL" id="AJTX02000010">
    <property type="protein sequence ID" value="KKI98054.1"/>
    <property type="molecule type" value="Genomic_DNA"/>
</dbReference>
<feature type="compositionally biased region" description="Low complexity" evidence="1">
    <location>
        <begin position="63"/>
        <end position="72"/>
    </location>
</feature>
<name>A0A0M2PP53_PROHO</name>
<feature type="compositionally biased region" description="Pro residues" evidence="1">
    <location>
        <begin position="13"/>
        <end position="26"/>
    </location>
</feature>
<evidence type="ECO:0000256" key="1">
    <source>
        <dbReference type="SAM" id="MobiDB-lite"/>
    </source>
</evidence>
<accession>A0A0M2PP53</accession>
<dbReference type="AlphaFoldDB" id="A0A0M2PP53"/>
<comment type="caution">
    <text evidence="2">The sequence shown here is derived from an EMBL/GenBank/DDBJ whole genome shotgun (WGS) entry which is preliminary data.</text>
</comment>
<protein>
    <submittedName>
        <fullName evidence="2">Uncharacterized protein</fullName>
    </submittedName>
</protein>
<feature type="region of interest" description="Disordered" evidence="1">
    <location>
        <begin position="1"/>
        <end position="26"/>
    </location>
</feature>
<feature type="region of interest" description="Disordered" evidence="1">
    <location>
        <begin position="51"/>
        <end position="85"/>
    </location>
</feature>